<dbReference type="AlphaFoldDB" id="A0A8H7ZXA3"/>
<evidence type="ECO:0000256" key="1">
    <source>
        <dbReference type="ARBA" id="ARBA00009209"/>
    </source>
</evidence>
<comment type="caution">
    <text evidence="6">The sequence shown here is derived from an EMBL/GenBank/DDBJ whole genome shotgun (WGS) entry which is preliminary data.</text>
</comment>
<evidence type="ECO:0000256" key="5">
    <source>
        <dbReference type="SAM" id="Phobius"/>
    </source>
</evidence>
<evidence type="ECO:0000313" key="7">
    <source>
        <dbReference type="Proteomes" id="UP000673691"/>
    </source>
</evidence>
<dbReference type="Pfam" id="PF01270">
    <property type="entry name" value="Glyco_hydro_8"/>
    <property type="match status" value="1"/>
</dbReference>
<organism evidence="6 7">
    <name type="scientific">Olpidium bornovanus</name>
    <dbReference type="NCBI Taxonomy" id="278681"/>
    <lineage>
        <taxon>Eukaryota</taxon>
        <taxon>Fungi</taxon>
        <taxon>Fungi incertae sedis</taxon>
        <taxon>Olpidiomycota</taxon>
        <taxon>Olpidiomycotina</taxon>
        <taxon>Olpidiomycetes</taxon>
        <taxon>Olpidiales</taxon>
        <taxon>Olpidiaceae</taxon>
        <taxon>Olpidium</taxon>
    </lineage>
</organism>
<evidence type="ECO:0000256" key="4">
    <source>
        <dbReference type="SAM" id="MobiDB-lite"/>
    </source>
</evidence>
<proteinExistence type="inferred from homology"/>
<keyword evidence="5" id="KW-1133">Transmembrane helix</keyword>
<dbReference type="Gene3D" id="1.50.10.10">
    <property type="match status" value="1"/>
</dbReference>
<reference evidence="6 7" key="1">
    <citation type="journal article" name="Sci. Rep.">
        <title>Genome-scale phylogenetic analyses confirm Olpidium as the closest living zoosporic fungus to the non-flagellated, terrestrial fungi.</title>
        <authorList>
            <person name="Chang Y."/>
            <person name="Rochon D."/>
            <person name="Sekimoto S."/>
            <person name="Wang Y."/>
            <person name="Chovatia M."/>
            <person name="Sandor L."/>
            <person name="Salamov A."/>
            <person name="Grigoriev I.V."/>
            <person name="Stajich J.E."/>
            <person name="Spatafora J.W."/>
        </authorList>
    </citation>
    <scope>NUCLEOTIDE SEQUENCE [LARGE SCALE GENOMIC DNA]</scope>
    <source>
        <strain evidence="6">S191</strain>
    </source>
</reference>
<keyword evidence="2" id="KW-0378">Hydrolase</keyword>
<name>A0A8H7ZXA3_9FUNG</name>
<dbReference type="InterPro" id="IPR002037">
    <property type="entry name" value="Glyco_hydro_8"/>
</dbReference>
<evidence type="ECO:0000256" key="3">
    <source>
        <dbReference type="ARBA" id="ARBA00023295"/>
    </source>
</evidence>
<protein>
    <submittedName>
        <fullName evidence="6">Six-hairpin glycosidase-like protein</fullName>
    </submittedName>
</protein>
<dbReference type="GO" id="GO:0004553">
    <property type="term" value="F:hydrolase activity, hydrolyzing O-glycosyl compounds"/>
    <property type="evidence" value="ECO:0007669"/>
    <property type="project" value="InterPro"/>
</dbReference>
<dbReference type="InterPro" id="IPR008928">
    <property type="entry name" value="6-hairpin_glycosidase_sf"/>
</dbReference>
<comment type="similarity">
    <text evidence="1">Belongs to the glycosyl hydrolase 8 (cellulase D) family.</text>
</comment>
<dbReference type="SUPFAM" id="SSF48208">
    <property type="entry name" value="Six-hairpin glycosidases"/>
    <property type="match status" value="1"/>
</dbReference>
<dbReference type="InterPro" id="IPR012341">
    <property type="entry name" value="6hp_glycosidase-like_sf"/>
</dbReference>
<keyword evidence="5" id="KW-0812">Transmembrane</keyword>
<evidence type="ECO:0000256" key="2">
    <source>
        <dbReference type="ARBA" id="ARBA00022801"/>
    </source>
</evidence>
<accession>A0A8H7ZXA3</accession>
<dbReference type="OrthoDB" id="2541080at2759"/>
<keyword evidence="7" id="KW-1185">Reference proteome</keyword>
<dbReference type="EMBL" id="JAEFCI010003970">
    <property type="protein sequence ID" value="KAG5461233.1"/>
    <property type="molecule type" value="Genomic_DNA"/>
</dbReference>
<sequence length="298" mass="33109">MDRRGSRPPRSRRFEKEKDIPAQNLGDGARLPGMEGEAQGYALLISCLAGVQQDFDSFLRYVDMFVNAKGLMGWQRRSIRPAGTNCRLSKWTTTASSGLPATAARTAPATDGDLDIAYALFLAARKWGNQAYRFRALGICKALWDHCVNKELYSLRLGDWVEPASNQDKLTRSSDFLLTPLNAFYHEDAERSAGWLHVLNTSIEILRGVAGQQPTGLVPDFIEHRHGRWRAATGQVLETPHDGDFYWNACRVPWRLGAAAMIALARSSIVRLTLSAIPFCCGVFLTVVSQWIPCDGAH</sequence>
<keyword evidence="5" id="KW-0472">Membrane</keyword>
<feature type="compositionally biased region" description="Basic residues" evidence="4">
    <location>
        <begin position="1"/>
        <end position="11"/>
    </location>
</feature>
<feature type="region of interest" description="Disordered" evidence="4">
    <location>
        <begin position="1"/>
        <end position="31"/>
    </location>
</feature>
<dbReference type="Proteomes" id="UP000673691">
    <property type="component" value="Unassembled WGS sequence"/>
</dbReference>
<dbReference type="GO" id="GO:0005975">
    <property type="term" value="P:carbohydrate metabolic process"/>
    <property type="evidence" value="ECO:0007669"/>
    <property type="project" value="InterPro"/>
</dbReference>
<keyword evidence="3" id="KW-0326">Glycosidase</keyword>
<gene>
    <name evidence="6" type="ORF">BJ554DRAFT_6605</name>
</gene>
<feature type="transmembrane region" description="Helical" evidence="5">
    <location>
        <begin position="269"/>
        <end position="292"/>
    </location>
</feature>
<evidence type="ECO:0000313" key="6">
    <source>
        <dbReference type="EMBL" id="KAG5461233.1"/>
    </source>
</evidence>